<dbReference type="Pfam" id="PF01590">
    <property type="entry name" value="GAF"/>
    <property type="match status" value="1"/>
</dbReference>
<dbReference type="InterPro" id="IPR029016">
    <property type="entry name" value="GAF-like_dom_sf"/>
</dbReference>
<evidence type="ECO:0000256" key="2">
    <source>
        <dbReference type="ARBA" id="ARBA00023125"/>
    </source>
</evidence>
<keyword evidence="3" id="KW-0804">Transcription</keyword>
<dbReference type="PROSITE" id="PS00622">
    <property type="entry name" value="HTH_LUXR_1"/>
    <property type="match status" value="1"/>
</dbReference>
<dbReference type="SMART" id="SM00421">
    <property type="entry name" value="HTH_LUXR"/>
    <property type="match status" value="1"/>
</dbReference>
<dbReference type="Gene3D" id="1.10.10.10">
    <property type="entry name" value="Winged helix-like DNA-binding domain superfamily/Winged helix DNA-binding domain"/>
    <property type="match status" value="1"/>
</dbReference>
<reference evidence="5 6" key="1">
    <citation type="submission" date="2021-03" db="EMBL/GenBank/DDBJ databases">
        <title>Antimicrobial resistance genes in bacteria isolated from Japanese honey, and their potential for conferring macrolide and lincosamide resistance in the American foulbrood pathogen Paenibacillus larvae.</title>
        <authorList>
            <person name="Okamoto M."/>
            <person name="Kumagai M."/>
            <person name="Kanamori H."/>
            <person name="Takamatsu D."/>
        </authorList>
    </citation>
    <scope>NUCLEOTIDE SEQUENCE [LARGE SCALE GENOMIC DNA]</scope>
    <source>
        <strain evidence="5 6">J1TS3</strain>
    </source>
</reference>
<dbReference type="Pfam" id="PF00196">
    <property type="entry name" value="GerE"/>
    <property type="match status" value="1"/>
</dbReference>
<dbReference type="Gene3D" id="3.30.450.40">
    <property type="match status" value="1"/>
</dbReference>
<dbReference type="PROSITE" id="PS50043">
    <property type="entry name" value="HTH_LUXR_2"/>
    <property type="match status" value="1"/>
</dbReference>
<dbReference type="InterPro" id="IPR000792">
    <property type="entry name" value="Tscrpt_reg_LuxR_C"/>
</dbReference>
<keyword evidence="6" id="KW-1185">Reference proteome</keyword>
<dbReference type="PRINTS" id="PR00038">
    <property type="entry name" value="HTHLUXR"/>
</dbReference>
<evidence type="ECO:0000313" key="5">
    <source>
        <dbReference type="EMBL" id="GIN22042.1"/>
    </source>
</evidence>
<dbReference type="PANTHER" id="PTHR44688">
    <property type="entry name" value="DNA-BINDING TRANSCRIPTIONAL ACTIVATOR DEVR_DOSR"/>
    <property type="match status" value="1"/>
</dbReference>
<dbReference type="Proteomes" id="UP000680279">
    <property type="component" value="Unassembled WGS sequence"/>
</dbReference>
<keyword evidence="2" id="KW-0238">DNA-binding</keyword>
<evidence type="ECO:0000256" key="3">
    <source>
        <dbReference type="ARBA" id="ARBA00023163"/>
    </source>
</evidence>
<organism evidence="5 6">
    <name type="scientific">Siminovitchia fordii</name>
    <dbReference type="NCBI Taxonomy" id="254759"/>
    <lineage>
        <taxon>Bacteria</taxon>
        <taxon>Bacillati</taxon>
        <taxon>Bacillota</taxon>
        <taxon>Bacilli</taxon>
        <taxon>Bacillales</taxon>
        <taxon>Bacillaceae</taxon>
        <taxon>Siminovitchia</taxon>
    </lineage>
</organism>
<comment type="caution">
    <text evidence="5">The sequence shown here is derived from an EMBL/GenBank/DDBJ whole genome shotgun (WGS) entry which is preliminary data.</text>
</comment>
<evidence type="ECO:0000313" key="6">
    <source>
        <dbReference type="Proteomes" id="UP000680279"/>
    </source>
</evidence>
<dbReference type="RefSeq" id="WP_018707992.1">
    <property type="nucleotide sequence ID" value="NZ_BOQT01000012.1"/>
</dbReference>
<dbReference type="InterPro" id="IPR016032">
    <property type="entry name" value="Sig_transdc_resp-reg_C-effctor"/>
</dbReference>
<dbReference type="InterPro" id="IPR003018">
    <property type="entry name" value="GAF"/>
</dbReference>
<protein>
    <recommendedName>
        <fullName evidence="4">HTH luxR-type domain-containing protein</fullName>
    </recommendedName>
</protein>
<gene>
    <name evidence="5" type="ORF">J1TS3_31760</name>
</gene>
<proteinExistence type="predicted"/>
<dbReference type="SUPFAM" id="SSF55781">
    <property type="entry name" value="GAF domain-like"/>
    <property type="match status" value="1"/>
</dbReference>
<feature type="domain" description="HTH luxR-type" evidence="4">
    <location>
        <begin position="175"/>
        <end position="236"/>
    </location>
</feature>
<dbReference type="EMBL" id="BOQT01000012">
    <property type="protein sequence ID" value="GIN22042.1"/>
    <property type="molecule type" value="Genomic_DNA"/>
</dbReference>
<evidence type="ECO:0000256" key="1">
    <source>
        <dbReference type="ARBA" id="ARBA00023015"/>
    </source>
</evidence>
<dbReference type="SUPFAM" id="SSF46894">
    <property type="entry name" value="C-terminal effector domain of the bipartite response regulators"/>
    <property type="match status" value="1"/>
</dbReference>
<keyword evidence="1" id="KW-0805">Transcription regulation</keyword>
<accession>A0ABQ4K8I9</accession>
<sequence length="236" mass="27927">MNAVLSSLEFEQMFHFSAQIARPIGNIRANIQEHLANYFGYDETIFWFADDNGNLRDPINYRLSDQVLFEYLDEYHHHDFLHPRKNVDLFRRKKAIRLADIVNDAQFKESPFYSFMEAYGYFDEMVVALIYEDSFVGVLGIAQKKERHPFTEKDRIRFQYLSDIMASCLMHQLKGEEVYPLLSKREAQVAKLVKDGCTNKEVADELYISTNTVKRHLQNIYQKYQVKNRTQLVKML</sequence>
<name>A0ABQ4K8I9_9BACI</name>
<dbReference type="CDD" id="cd06170">
    <property type="entry name" value="LuxR_C_like"/>
    <property type="match status" value="1"/>
</dbReference>
<dbReference type="PANTHER" id="PTHR44688:SF16">
    <property type="entry name" value="DNA-BINDING TRANSCRIPTIONAL ACTIVATOR DEVR_DOSR"/>
    <property type="match status" value="1"/>
</dbReference>
<evidence type="ECO:0000259" key="4">
    <source>
        <dbReference type="PROSITE" id="PS50043"/>
    </source>
</evidence>
<dbReference type="InterPro" id="IPR036388">
    <property type="entry name" value="WH-like_DNA-bd_sf"/>
</dbReference>